<organism evidence="1">
    <name type="scientific">Pinctada fucata</name>
    <name type="common">Akoya pearl oyster</name>
    <name type="synonym">Pinctada imbricata fucata</name>
    <dbReference type="NCBI Taxonomy" id="50426"/>
    <lineage>
        <taxon>Eukaryota</taxon>
        <taxon>Metazoa</taxon>
        <taxon>Spiralia</taxon>
        <taxon>Lophotrochozoa</taxon>
        <taxon>Mollusca</taxon>
        <taxon>Bivalvia</taxon>
        <taxon>Autobranchia</taxon>
        <taxon>Pteriomorphia</taxon>
        <taxon>Pterioida</taxon>
        <taxon>Pterioidea</taxon>
        <taxon>Pteriidae</taxon>
        <taxon>Pinctada</taxon>
    </lineage>
</organism>
<evidence type="ECO:0000313" key="1">
    <source>
        <dbReference type="EMBL" id="JAS03412.1"/>
    </source>
</evidence>
<protein>
    <submittedName>
        <fullName evidence="1">Uncharacterized protein</fullName>
    </submittedName>
</protein>
<name>A0A194ALS3_PINFU</name>
<dbReference type="EMBL" id="GELH01000860">
    <property type="protein sequence ID" value="JAS03412.1"/>
    <property type="molecule type" value="Transcribed_RNA"/>
</dbReference>
<reference evidence="1" key="1">
    <citation type="submission" date="2016-03" db="EMBL/GenBank/DDBJ databases">
        <authorList>
            <person name="Ploux O."/>
        </authorList>
    </citation>
    <scope>NUCLEOTIDE SEQUENCE</scope>
    <source>
        <tissue evidence="1">Mantle</tissue>
    </source>
</reference>
<dbReference type="AlphaFoldDB" id="A0A194ALS3"/>
<accession>A0A194ALS3</accession>
<proteinExistence type="predicted"/>
<sequence>MSRGRGVQFFFFFCRDKKFIAFVQHNKTELSGKLHCAIYTIKAYIIETHQHPYIVHSLIIIATRNKKHLLNRLVNNLYPVLT</sequence>
<dbReference type="EMBL" id="GELH01000859">
    <property type="protein sequence ID" value="JAS03413.1"/>
    <property type="molecule type" value="Transcribed_RNA"/>
</dbReference>